<accession>A0ABR4IZ16</accession>
<name>A0ABR4IZ16_9EURO</name>
<dbReference type="Proteomes" id="UP001610335">
    <property type="component" value="Unassembled WGS sequence"/>
</dbReference>
<keyword evidence="3" id="KW-1185">Reference proteome</keyword>
<dbReference type="EMBL" id="JBFXLS010000005">
    <property type="protein sequence ID" value="KAL2833020.1"/>
    <property type="molecule type" value="Genomic_DNA"/>
</dbReference>
<proteinExistence type="predicted"/>
<evidence type="ECO:0000313" key="2">
    <source>
        <dbReference type="EMBL" id="KAL2833020.1"/>
    </source>
</evidence>
<evidence type="ECO:0000259" key="1">
    <source>
        <dbReference type="Pfam" id="PF13460"/>
    </source>
</evidence>
<feature type="domain" description="NAD(P)-binding" evidence="1">
    <location>
        <begin position="21"/>
        <end position="118"/>
    </location>
</feature>
<dbReference type="Gene3D" id="3.40.50.720">
    <property type="entry name" value="NAD(P)-binding Rossmann-like Domain"/>
    <property type="match status" value="1"/>
</dbReference>
<dbReference type="InterPro" id="IPR016040">
    <property type="entry name" value="NAD(P)-bd_dom"/>
</dbReference>
<comment type="caution">
    <text evidence="2">The sequence shown here is derived from an EMBL/GenBank/DDBJ whole genome shotgun (WGS) entry which is preliminary data.</text>
</comment>
<dbReference type="Pfam" id="PF13460">
    <property type="entry name" value="NAD_binding_10"/>
    <property type="match status" value="1"/>
</dbReference>
<gene>
    <name evidence="2" type="ORF">BDW59DRAFT_157159</name>
</gene>
<dbReference type="InterPro" id="IPR036291">
    <property type="entry name" value="NAD(P)-bd_dom_sf"/>
</dbReference>
<organism evidence="2 3">
    <name type="scientific">Aspergillus cavernicola</name>
    <dbReference type="NCBI Taxonomy" id="176166"/>
    <lineage>
        <taxon>Eukaryota</taxon>
        <taxon>Fungi</taxon>
        <taxon>Dikarya</taxon>
        <taxon>Ascomycota</taxon>
        <taxon>Pezizomycotina</taxon>
        <taxon>Eurotiomycetes</taxon>
        <taxon>Eurotiomycetidae</taxon>
        <taxon>Eurotiales</taxon>
        <taxon>Aspergillaceae</taxon>
        <taxon>Aspergillus</taxon>
        <taxon>Aspergillus subgen. Nidulantes</taxon>
    </lineage>
</organism>
<dbReference type="SUPFAM" id="SSF51735">
    <property type="entry name" value="NAD(P)-binding Rossmann-fold domains"/>
    <property type="match status" value="1"/>
</dbReference>
<sequence>MPQMPNTTTTVPTQQRFALLGATGNTGRLILKRLLQTTTLGLEINIYVCFRSKLEGLFPSFSSDARVTIFKGTLKDETLIRNCLAAATTIICTVGENENIPDVTVLRDCTGHIIDALSALRASTPTPTEWTPPRLLLLSSATWNPRFDWPALLYWMIGNTIARLYSDLVQAQQILLDIPELVNLLLV</sequence>
<reference evidence="2 3" key="1">
    <citation type="submission" date="2024-07" db="EMBL/GenBank/DDBJ databases">
        <title>Section-level genome sequencing and comparative genomics of Aspergillus sections Usti and Cavernicolus.</title>
        <authorList>
            <consortium name="Lawrence Berkeley National Laboratory"/>
            <person name="Nybo J.L."/>
            <person name="Vesth T.C."/>
            <person name="Theobald S."/>
            <person name="Frisvad J.C."/>
            <person name="Larsen T.O."/>
            <person name="Kjaerboelling I."/>
            <person name="Rothschild-Mancinelli K."/>
            <person name="Lyhne E.K."/>
            <person name="Kogle M.E."/>
            <person name="Barry K."/>
            <person name="Clum A."/>
            <person name="Na H."/>
            <person name="Ledsgaard L."/>
            <person name="Lin J."/>
            <person name="Lipzen A."/>
            <person name="Kuo A."/>
            <person name="Riley R."/>
            <person name="Mondo S."/>
            <person name="LaButti K."/>
            <person name="Haridas S."/>
            <person name="Pangalinan J."/>
            <person name="Salamov A.A."/>
            <person name="Simmons B.A."/>
            <person name="Magnuson J.K."/>
            <person name="Chen J."/>
            <person name="Drula E."/>
            <person name="Henrissat B."/>
            <person name="Wiebenga A."/>
            <person name="Lubbers R.J."/>
            <person name="Gomes A.C."/>
            <person name="Makela M.R."/>
            <person name="Stajich J."/>
            <person name="Grigoriev I.V."/>
            <person name="Mortensen U.H."/>
            <person name="De vries R.P."/>
            <person name="Baker S.E."/>
            <person name="Andersen M.R."/>
        </authorList>
    </citation>
    <scope>NUCLEOTIDE SEQUENCE [LARGE SCALE GENOMIC DNA]</scope>
    <source>
        <strain evidence="2 3">CBS 600.67</strain>
    </source>
</reference>
<protein>
    <recommendedName>
        <fullName evidence="1">NAD(P)-binding domain-containing protein</fullName>
    </recommendedName>
</protein>
<evidence type="ECO:0000313" key="3">
    <source>
        <dbReference type="Proteomes" id="UP001610335"/>
    </source>
</evidence>